<evidence type="ECO:0000313" key="2">
    <source>
        <dbReference type="EMBL" id="KAF1835855.1"/>
    </source>
</evidence>
<gene>
    <name evidence="2" type="ORF">BDW02DRAFT_596953</name>
</gene>
<dbReference type="AlphaFoldDB" id="A0A6A5KCV9"/>
<evidence type="ECO:0000313" key="3">
    <source>
        <dbReference type="Proteomes" id="UP000800040"/>
    </source>
</evidence>
<keyword evidence="3" id="KW-1185">Reference proteome</keyword>
<accession>A0A6A5KCV9</accession>
<dbReference type="OrthoDB" id="5401365at2759"/>
<feature type="region of interest" description="Disordered" evidence="1">
    <location>
        <begin position="1"/>
        <end position="21"/>
    </location>
</feature>
<sequence length="1221" mass="133354">MGSQVDTKGNLPKDDDDGPPKVVKVLDNVNTALLKTGTLIRTDLHPPIARLVITISALDGYLSKAEDMLSIVNSIVTFVKEAMTIAKYLAGVIPVVGPVIADLVTAVERFNIENMISTIVGDMRKILRAARDTVVSSIKNAAATVLSHLEGVMAHIPSWSETLDLMKYIFLGIDLFAELFKGIFHDQVEKTYGQLQTLVQGPCDLFHDIENAVQPILNFVKGALVEFETAVAGPLQQGFGALMDTFSPVLDVLKSAISKCDIIKSWFEPLFWVLHWFEKLIEATFGKLLKRIEDELGLSKLIATIKGKIQDIFHITDLKHSVDSIIHDGLGAVKQPLESLKDLQLVEKAQELTNHLQAFRSDPTGAALDMLMTAAKQDVKDWPRIDPLIGPGGNIEFAYMAAVPTAHTAITEVYSTQENLGRFILEMASYQSPQRSEKVLSSAEPNVLFPAVTYGVINTPDASLPKAHSLPDGPSPAKIGYAFHDETPVSVLLRTTHAFVLERQKLAREAAFPSLEVTIPFMPAGADNAVTPSPTGISMAMARSIQSSTATDTQNSPSGGKSINFDTFVAKRASLVNAISRANVELSKAGDAVKQADLAFAAYTPDAVAFCDHLVNMLNGIHPVLTAAREVVQLPLKYSGLLDAPLEKMKLAGVPASILHLVPLLLGTIPTVVSTMDDFNTSITEAQGTAKTLSQAYSSFHDHVAEICNPLRYPQTLGANVNNLASLISALQARLASTNQNFQSMEAIGKCVFESEDLPNDKSEDNAKKLDAIFGYMNSVIDSTVREVQVLAPQCVEDGPVHKLWVSLSEIYQDVQVFFKASSTLSQQCKAAEAKVIAADSVRERCVRIKSGAGTLDDLLKHFGINIDPAQADTFIKAADHGLSEAFKVIEKSVSKVVFDEITLLLNEFMDVASLKTAIDVLKTDLERPLKTHIDAFDAAIQHLVDQVTPSKVINYATPPSHAPGTTAAKPTFDIMNPLLDEVAARSLDEILKDISAARPDGKPPALWASLTRCKEWDAIEPEYPSRNFMEWYNSLERLDLVIQQQKKLFEPEATVALQDPQLELWKTLGSAVTKTLFEAYDKQIDQPLHKPVQTRVEQLLNGVVKLPEGSLPDRLKTLKAPPQAITDQVHATLPDEALELMKAAFPNLKLPEPMTQVLDGQDKFEDVAIRVDQLTDHNPGLASIHHGYNLLDARKFLELTGDEKKTRAFLAATGSAEYLN</sequence>
<organism evidence="2 3">
    <name type="scientific">Decorospora gaudefroyi</name>
    <dbReference type="NCBI Taxonomy" id="184978"/>
    <lineage>
        <taxon>Eukaryota</taxon>
        <taxon>Fungi</taxon>
        <taxon>Dikarya</taxon>
        <taxon>Ascomycota</taxon>
        <taxon>Pezizomycotina</taxon>
        <taxon>Dothideomycetes</taxon>
        <taxon>Pleosporomycetidae</taxon>
        <taxon>Pleosporales</taxon>
        <taxon>Pleosporineae</taxon>
        <taxon>Pleosporaceae</taxon>
        <taxon>Decorospora</taxon>
    </lineage>
</organism>
<proteinExistence type="predicted"/>
<protein>
    <submittedName>
        <fullName evidence="2">Uncharacterized protein</fullName>
    </submittedName>
</protein>
<dbReference type="Proteomes" id="UP000800040">
    <property type="component" value="Unassembled WGS sequence"/>
</dbReference>
<reference evidence="2" key="1">
    <citation type="submission" date="2020-01" db="EMBL/GenBank/DDBJ databases">
        <authorList>
            <consortium name="DOE Joint Genome Institute"/>
            <person name="Haridas S."/>
            <person name="Albert R."/>
            <person name="Binder M."/>
            <person name="Bloem J."/>
            <person name="Labutti K."/>
            <person name="Salamov A."/>
            <person name="Andreopoulos B."/>
            <person name="Baker S.E."/>
            <person name="Barry K."/>
            <person name="Bills G."/>
            <person name="Bluhm B.H."/>
            <person name="Cannon C."/>
            <person name="Castanera R."/>
            <person name="Culley D.E."/>
            <person name="Daum C."/>
            <person name="Ezra D."/>
            <person name="Gonzalez J.B."/>
            <person name="Henrissat B."/>
            <person name="Kuo A."/>
            <person name="Liang C."/>
            <person name="Lipzen A."/>
            <person name="Lutzoni F."/>
            <person name="Magnuson J."/>
            <person name="Mondo S."/>
            <person name="Nolan M."/>
            <person name="Ohm R."/>
            <person name="Pangilinan J."/>
            <person name="Park H.-J."/>
            <person name="Ramirez L."/>
            <person name="Alfaro M."/>
            <person name="Sun H."/>
            <person name="Tritt A."/>
            <person name="Yoshinaga Y."/>
            <person name="Zwiers L.-H."/>
            <person name="Turgeon B.G."/>
            <person name="Goodwin S.B."/>
            <person name="Spatafora J.W."/>
            <person name="Crous P.W."/>
            <person name="Grigoriev I.V."/>
        </authorList>
    </citation>
    <scope>NUCLEOTIDE SEQUENCE</scope>
    <source>
        <strain evidence="2">P77</strain>
    </source>
</reference>
<dbReference type="EMBL" id="ML975281">
    <property type="protein sequence ID" value="KAF1835855.1"/>
    <property type="molecule type" value="Genomic_DNA"/>
</dbReference>
<evidence type="ECO:0000256" key="1">
    <source>
        <dbReference type="SAM" id="MobiDB-lite"/>
    </source>
</evidence>
<name>A0A6A5KCV9_9PLEO</name>